<comment type="catalytic activity">
    <reaction evidence="1">
        <text>ATP + protein L-histidine = ADP + protein N-phospho-L-histidine.</text>
        <dbReference type="EC" id="2.7.13.3"/>
    </reaction>
</comment>
<evidence type="ECO:0000256" key="1">
    <source>
        <dbReference type="ARBA" id="ARBA00000085"/>
    </source>
</evidence>
<accession>A0A370NPE7</accession>
<dbReference type="SUPFAM" id="SSF55874">
    <property type="entry name" value="ATPase domain of HSP90 chaperone/DNA topoisomerase II/histidine kinase"/>
    <property type="match status" value="1"/>
</dbReference>
<dbReference type="AlphaFoldDB" id="A0A370NPE7"/>
<dbReference type="Pfam" id="PF02518">
    <property type="entry name" value="HATPase_c"/>
    <property type="match status" value="1"/>
</dbReference>
<sequence length="187" mass="19866">MQVVEKCGFLGCGAAGLLVGVGARLSTNLCCSAWNFRRLTAVSERPDVFPAIQHNCLPVGCQPSLAAPGSVLRTDARRHATDGLGIGLSLVRKILELHGGTVSAHSDGIGRGAEFILLVPLLQRDAEKLPVSPSTAAQGRDAEITGRRILVVDDNRDSAESAKLLLQLWGNEIQGSLPLRSEYFSGR</sequence>
<keyword evidence="3" id="KW-0808">Transferase</keyword>
<gene>
    <name evidence="6" type="ORF">DN412_25605</name>
</gene>
<name>A0A370NPE7_9BURK</name>
<organism evidence="6 7">
    <name type="scientific">Cupriavidus lacunae</name>
    <dbReference type="NCBI Taxonomy" id="2666307"/>
    <lineage>
        <taxon>Bacteria</taxon>
        <taxon>Pseudomonadati</taxon>
        <taxon>Pseudomonadota</taxon>
        <taxon>Betaproteobacteria</taxon>
        <taxon>Burkholderiales</taxon>
        <taxon>Burkholderiaceae</taxon>
        <taxon>Cupriavidus</taxon>
    </lineage>
</organism>
<proteinExistence type="predicted"/>
<dbReference type="GO" id="GO:0000155">
    <property type="term" value="F:phosphorelay sensor kinase activity"/>
    <property type="evidence" value="ECO:0007669"/>
    <property type="project" value="TreeGrafter"/>
</dbReference>
<evidence type="ECO:0000313" key="7">
    <source>
        <dbReference type="Proteomes" id="UP000255165"/>
    </source>
</evidence>
<dbReference type="Proteomes" id="UP000255165">
    <property type="component" value="Unassembled WGS sequence"/>
</dbReference>
<keyword evidence="7" id="KW-1185">Reference proteome</keyword>
<dbReference type="PANTHER" id="PTHR43047">
    <property type="entry name" value="TWO-COMPONENT HISTIDINE PROTEIN KINASE"/>
    <property type="match status" value="1"/>
</dbReference>
<evidence type="ECO:0000256" key="4">
    <source>
        <dbReference type="ARBA" id="ARBA00022777"/>
    </source>
</evidence>
<dbReference type="GO" id="GO:0009927">
    <property type="term" value="F:histidine phosphotransfer kinase activity"/>
    <property type="evidence" value="ECO:0007669"/>
    <property type="project" value="TreeGrafter"/>
</dbReference>
<dbReference type="PRINTS" id="PR00344">
    <property type="entry name" value="BCTRLSENSOR"/>
</dbReference>
<dbReference type="InterPro" id="IPR004358">
    <property type="entry name" value="Sig_transdc_His_kin-like_C"/>
</dbReference>
<evidence type="ECO:0000256" key="2">
    <source>
        <dbReference type="ARBA" id="ARBA00012438"/>
    </source>
</evidence>
<dbReference type="EC" id="2.7.13.3" evidence="2"/>
<comment type="caution">
    <text evidence="6">The sequence shown here is derived from an EMBL/GenBank/DDBJ whole genome shotgun (WGS) entry which is preliminary data.</text>
</comment>
<dbReference type="Gene3D" id="3.30.565.10">
    <property type="entry name" value="Histidine kinase-like ATPase, C-terminal domain"/>
    <property type="match status" value="1"/>
</dbReference>
<dbReference type="EMBL" id="QKWJ01000040">
    <property type="protein sequence ID" value="RDK07485.1"/>
    <property type="molecule type" value="Genomic_DNA"/>
</dbReference>
<dbReference type="GO" id="GO:0005886">
    <property type="term" value="C:plasma membrane"/>
    <property type="evidence" value="ECO:0007669"/>
    <property type="project" value="TreeGrafter"/>
</dbReference>
<evidence type="ECO:0000259" key="5">
    <source>
        <dbReference type="Pfam" id="PF02518"/>
    </source>
</evidence>
<feature type="domain" description="Histidine kinase/HSP90-like ATPase" evidence="5">
    <location>
        <begin position="74"/>
        <end position="121"/>
    </location>
</feature>
<protein>
    <recommendedName>
        <fullName evidence="2">histidine kinase</fullName>
        <ecNumber evidence="2">2.7.13.3</ecNumber>
    </recommendedName>
</protein>
<keyword evidence="4" id="KW-0418">Kinase</keyword>
<dbReference type="InterPro" id="IPR003594">
    <property type="entry name" value="HATPase_dom"/>
</dbReference>
<reference evidence="7" key="1">
    <citation type="submission" date="2018-06" db="EMBL/GenBank/DDBJ databases">
        <authorList>
            <person name="Feng T."/>
            <person name="Jeon C.O."/>
        </authorList>
    </citation>
    <scope>NUCLEOTIDE SEQUENCE [LARGE SCALE GENOMIC DNA]</scope>
    <source>
        <strain evidence="7">S23</strain>
    </source>
</reference>
<evidence type="ECO:0000313" key="6">
    <source>
        <dbReference type="EMBL" id="RDK07485.1"/>
    </source>
</evidence>
<dbReference type="PANTHER" id="PTHR43047:SF72">
    <property type="entry name" value="OSMOSENSING HISTIDINE PROTEIN KINASE SLN1"/>
    <property type="match status" value="1"/>
</dbReference>
<dbReference type="InterPro" id="IPR036890">
    <property type="entry name" value="HATPase_C_sf"/>
</dbReference>
<evidence type="ECO:0000256" key="3">
    <source>
        <dbReference type="ARBA" id="ARBA00022679"/>
    </source>
</evidence>